<name>A0A939EHJ4_9HYPH</name>
<dbReference type="AlphaFoldDB" id="A0A939EHJ4"/>
<sequence>MTDELKRRYSFANSLLFETPGGLRYTQDSPILPNVWLAFAMEPRRQHELILTCAEEGGTGQAAHKIRQMLKNYREKLEKDAAGAGGKAGKGARHPPRVSYIPGQIAVRLYFDEMMRIVLPLTQWWHETYDRLRVLEHTLRDGKNEARVAEWTPFPQPDKTRQREDDLYDALRVLRRKLLVDGKAEDVLNGDRKRLEYVYRIPPDLCWLVRITGLIANCIETDCNLLDDEDELSGPFEKEFNYLQRERANPDLIESSSDLKSRQADANLSLKEAMKARRGVVEAFTRLYGNWAKKDYPTERYIWRVTKNRPVRLAVNKSALTVKADAATRLFDISCGRITWAVVDSGIDPGHGAFRLHSTEHEKEIRKKLELEREAGAEASGDPDREPGELRLEDLTKSRIVKTLDFTRLRELLDYDINAEKSDKKESSKQKIVLQEIARRMEGDDDKAKLRKAAGLLEELKRRIRVGKDINWQDLEDAIVDHNPGVPENDHGTHVAGILGADWIEDLEHERKDSLATRTRKMRGVCPDINLIDVRVFRDDGLTDEFELLAAIQYLRWMNSRAGTMQVHGANLSLSLIHEVRRFACGRTPICDECDEAAAAGMVIVAAAGNRGFEMSEFDEVRASDGYRSVSITDPGNANGVITVGATHRKRPHEYGVSYFSSRGPTGDGRLKPDLVAPGEKIHGPTPYNRAEYKDGTSMAAPHVSGAAAMLMARHTELVAQPEKIKRILCETATDLGRERYFQGHGLVDVLRALQFV</sequence>
<evidence type="ECO:0000256" key="3">
    <source>
        <dbReference type="ARBA" id="ARBA00022801"/>
    </source>
</evidence>
<dbReference type="EMBL" id="JAEKJZ010000006">
    <property type="protein sequence ID" value="MBN9673083.1"/>
    <property type="molecule type" value="Genomic_DNA"/>
</dbReference>
<dbReference type="PROSITE" id="PS00137">
    <property type="entry name" value="SUBTILASE_HIS"/>
    <property type="match status" value="1"/>
</dbReference>
<feature type="active site" description="Charge relay system" evidence="5">
    <location>
        <position position="698"/>
    </location>
</feature>
<evidence type="ECO:0000256" key="1">
    <source>
        <dbReference type="ARBA" id="ARBA00011073"/>
    </source>
</evidence>
<dbReference type="PROSITE" id="PS51892">
    <property type="entry name" value="SUBTILASE"/>
    <property type="match status" value="1"/>
</dbReference>
<evidence type="ECO:0000256" key="4">
    <source>
        <dbReference type="ARBA" id="ARBA00022825"/>
    </source>
</evidence>
<dbReference type="GO" id="GO:0006508">
    <property type="term" value="P:proteolysis"/>
    <property type="evidence" value="ECO:0007669"/>
    <property type="project" value="UniProtKB-KW"/>
</dbReference>
<dbReference type="InterPro" id="IPR023828">
    <property type="entry name" value="Peptidase_S8_Ser-AS"/>
</dbReference>
<dbReference type="InterPro" id="IPR050131">
    <property type="entry name" value="Peptidase_S8_subtilisin-like"/>
</dbReference>
<dbReference type="InterPro" id="IPR000209">
    <property type="entry name" value="Peptidase_S8/S53_dom"/>
</dbReference>
<gene>
    <name evidence="7" type="ORF">JF539_22190</name>
</gene>
<dbReference type="PANTHER" id="PTHR43806">
    <property type="entry name" value="PEPTIDASE S8"/>
    <property type="match status" value="1"/>
</dbReference>
<evidence type="ECO:0000259" key="6">
    <source>
        <dbReference type="Pfam" id="PF00082"/>
    </source>
</evidence>
<feature type="active site" description="Charge relay system" evidence="5">
    <location>
        <position position="344"/>
    </location>
</feature>
<dbReference type="Pfam" id="PF00082">
    <property type="entry name" value="Peptidase_S8"/>
    <property type="match status" value="1"/>
</dbReference>
<dbReference type="PANTHER" id="PTHR43806:SF11">
    <property type="entry name" value="CEREVISIN-RELATED"/>
    <property type="match status" value="1"/>
</dbReference>
<accession>A0A939EHJ4</accession>
<keyword evidence="3 5" id="KW-0378">Hydrolase</keyword>
<evidence type="ECO:0000313" key="8">
    <source>
        <dbReference type="Proteomes" id="UP000664096"/>
    </source>
</evidence>
<keyword evidence="4 5" id="KW-0720">Serine protease</keyword>
<dbReference type="Gene3D" id="3.40.50.200">
    <property type="entry name" value="Peptidase S8/S53 domain"/>
    <property type="match status" value="1"/>
</dbReference>
<dbReference type="InterPro" id="IPR022398">
    <property type="entry name" value="Peptidase_S8_His-AS"/>
</dbReference>
<dbReference type="SUPFAM" id="SSF52743">
    <property type="entry name" value="Subtilisin-like"/>
    <property type="match status" value="1"/>
</dbReference>
<reference evidence="7" key="1">
    <citation type="submission" date="2020-12" db="EMBL/GenBank/DDBJ databases">
        <title>Oil enriched cultivation method for isolating marine PHA-producing bacteria.</title>
        <authorList>
            <person name="Zheng W."/>
            <person name="Yu S."/>
            <person name="Huang Y."/>
        </authorList>
    </citation>
    <scope>NUCLEOTIDE SEQUENCE</scope>
    <source>
        <strain evidence="7">SY-2-12</strain>
    </source>
</reference>
<dbReference type="Proteomes" id="UP000664096">
    <property type="component" value="Unassembled WGS sequence"/>
</dbReference>
<dbReference type="PRINTS" id="PR00723">
    <property type="entry name" value="SUBTILISIN"/>
</dbReference>
<dbReference type="RefSeq" id="WP_207142941.1">
    <property type="nucleotide sequence ID" value="NZ_JAEKJZ010000006.1"/>
</dbReference>
<keyword evidence="2 5" id="KW-0645">Protease</keyword>
<dbReference type="GO" id="GO:0004252">
    <property type="term" value="F:serine-type endopeptidase activity"/>
    <property type="evidence" value="ECO:0007669"/>
    <property type="project" value="UniProtKB-UniRule"/>
</dbReference>
<organism evidence="7 8">
    <name type="scientific">Roseibium aggregatum</name>
    <dbReference type="NCBI Taxonomy" id="187304"/>
    <lineage>
        <taxon>Bacteria</taxon>
        <taxon>Pseudomonadati</taxon>
        <taxon>Pseudomonadota</taxon>
        <taxon>Alphaproteobacteria</taxon>
        <taxon>Hyphomicrobiales</taxon>
        <taxon>Stappiaceae</taxon>
        <taxon>Roseibium</taxon>
    </lineage>
</organism>
<feature type="active site" description="Charge relay system" evidence="5">
    <location>
        <position position="491"/>
    </location>
</feature>
<feature type="domain" description="Peptidase S8/S53" evidence="6">
    <location>
        <begin position="341"/>
        <end position="745"/>
    </location>
</feature>
<protein>
    <submittedName>
        <fullName evidence="7">S8 family peptidase</fullName>
    </submittedName>
</protein>
<comment type="similarity">
    <text evidence="1 5">Belongs to the peptidase S8 family.</text>
</comment>
<dbReference type="PROSITE" id="PS00138">
    <property type="entry name" value="SUBTILASE_SER"/>
    <property type="match status" value="1"/>
</dbReference>
<dbReference type="CDD" id="cd07487">
    <property type="entry name" value="Peptidases_S8_1"/>
    <property type="match status" value="1"/>
</dbReference>
<dbReference type="InterPro" id="IPR036852">
    <property type="entry name" value="Peptidase_S8/S53_dom_sf"/>
</dbReference>
<comment type="caution">
    <text evidence="7">The sequence shown here is derived from an EMBL/GenBank/DDBJ whole genome shotgun (WGS) entry which is preliminary data.</text>
</comment>
<evidence type="ECO:0000256" key="2">
    <source>
        <dbReference type="ARBA" id="ARBA00022670"/>
    </source>
</evidence>
<proteinExistence type="inferred from homology"/>
<evidence type="ECO:0000313" key="7">
    <source>
        <dbReference type="EMBL" id="MBN9673083.1"/>
    </source>
</evidence>
<evidence type="ECO:0000256" key="5">
    <source>
        <dbReference type="PROSITE-ProRule" id="PRU01240"/>
    </source>
</evidence>
<dbReference type="InterPro" id="IPR015500">
    <property type="entry name" value="Peptidase_S8_subtilisin-rel"/>
</dbReference>